<feature type="transmembrane region" description="Helical" evidence="6">
    <location>
        <begin position="233"/>
        <end position="254"/>
    </location>
</feature>
<accession>A0ABS5TTM0</accession>
<dbReference type="Pfam" id="PF00482">
    <property type="entry name" value="T2SSF"/>
    <property type="match status" value="1"/>
</dbReference>
<dbReference type="EMBL" id="JAHBAY010000023">
    <property type="protein sequence ID" value="MBT0774110.1"/>
    <property type="molecule type" value="Genomic_DNA"/>
</dbReference>
<evidence type="ECO:0000256" key="4">
    <source>
        <dbReference type="ARBA" id="ARBA00022989"/>
    </source>
</evidence>
<keyword evidence="5 6" id="KW-0472">Membrane</keyword>
<name>A0ABS5TTM0_9ACTN</name>
<evidence type="ECO:0000256" key="3">
    <source>
        <dbReference type="ARBA" id="ARBA00022692"/>
    </source>
</evidence>
<dbReference type="Gene3D" id="1.20.81.30">
    <property type="entry name" value="Type II secretion system (T2SS), domain F"/>
    <property type="match status" value="1"/>
</dbReference>
<proteinExistence type="predicted"/>
<dbReference type="PANTHER" id="PTHR35007">
    <property type="entry name" value="INTEGRAL MEMBRANE PROTEIN-RELATED"/>
    <property type="match status" value="1"/>
</dbReference>
<dbReference type="InterPro" id="IPR018076">
    <property type="entry name" value="T2SS_GspF_dom"/>
</dbReference>
<dbReference type="Proteomes" id="UP001197247">
    <property type="component" value="Unassembled WGS sequence"/>
</dbReference>
<reference evidence="8 9" key="1">
    <citation type="submission" date="2021-05" db="EMBL/GenBank/DDBJ databases">
        <title>Kineosporia and Streptomyces sp. nov. two new marine actinobacteria isolated from Coral.</title>
        <authorList>
            <person name="Buangrab K."/>
            <person name="Sutthacheep M."/>
            <person name="Yeemin T."/>
            <person name="Harunari E."/>
            <person name="Igarashi Y."/>
            <person name="Kanchanasin P."/>
            <person name="Tanasupawat S."/>
            <person name="Phongsopitanun W."/>
        </authorList>
    </citation>
    <scope>NUCLEOTIDE SEQUENCE [LARGE SCALE GENOMIC DNA]</scope>
    <source>
        <strain evidence="8 9">J2-2</strain>
    </source>
</reference>
<evidence type="ECO:0000259" key="7">
    <source>
        <dbReference type="Pfam" id="PF00482"/>
    </source>
</evidence>
<keyword evidence="2" id="KW-1003">Cell membrane</keyword>
<organism evidence="8 9">
    <name type="scientific">Kineosporia corallincola</name>
    <dbReference type="NCBI Taxonomy" id="2835133"/>
    <lineage>
        <taxon>Bacteria</taxon>
        <taxon>Bacillati</taxon>
        <taxon>Actinomycetota</taxon>
        <taxon>Actinomycetes</taxon>
        <taxon>Kineosporiales</taxon>
        <taxon>Kineosporiaceae</taxon>
        <taxon>Kineosporia</taxon>
    </lineage>
</organism>
<feature type="transmembrane region" description="Helical" evidence="6">
    <location>
        <begin position="266"/>
        <end position="286"/>
    </location>
</feature>
<evidence type="ECO:0000256" key="1">
    <source>
        <dbReference type="ARBA" id="ARBA00004651"/>
    </source>
</evidence>
<dbReference type="InterPro" id="IPR042094">
    <property type="entry name" value="T2SS_GspF_sf"/>
</dbReference>
<evidence type="ECO:0000313" key="8">
    <source>
        <dbReference type="EMBL" id="MBT0774110.1"/>
    </source>
</evidence>
<feature type="domain" description="Type II secretion system protein GspF" evidence="7">
    <location>
        <begin position="128"/>
        <end position="253"/>
    </location>
</feature>
<evidence type="ECO:0000256" key="6">
    <source>
        <dbReference type="SAM" id="Phobius"/>
    </source>
</evidence>
<keyword evidence="9" id="KW-1185">Reference proteome</keyword>
<dbReference type="PANTHER" id="PTHR35007:SF2">
    <property type="entry name" value="PILUS ASSEMBLE PROTEIN"/>
    <property type="match status" value="1"/>
</dbReference>
<evidence type="ECO:0000256" key="2">
    <source>
        <dbReference type="ARBA" id="ARBA00022475"/>
    </source>
</evidence>
<gene>
    <name evidence="8" type="ORF">KIH74_34515</name>
</gene>
<keyword evidence="3 6" id="KW-0812">Transmembrane</keyword>
<keyword evidence="4 6" id="KW-1133">Transmembrane helix</keyword>
<sequence length="300" mass="32267">MWRRCSVVAGGDGVGALLGLTAGVGMFLVWWSCWHAEPLRSEGTGSKPFARLGGVLREAGLQSVSPVAFLTLCSGAMAGACLLLLALTGVRSLAVCFGVIAGWLPYALVRSRARRRRERLREFWPDAVDNLASGVRAGLSLPDALGALGERGPEALRPPFQAFARDYRLTGSFSDSLETLKSRLADPTGDRLCEALRITREVGGSDLGKLLRSLSMFLRDDARVRSELEARQSWTVSAARLAVSAPWLVLALLATKPESVQAYESATGSVVLAVGAALCVLAYRLMTVIGRLPEERRVLR</sequence>
<feature type="transmembrane region" description="Helical" evidence="6">
    <location>
        <begin position="92"/>
        <end position="109"/>
    </location>
</feature>
<comment type="subcellular location">
    <subcellularLocation>
        <location evidence="1">Cell membrane</location>
        <topology evidence="1">Multi-pass membrane protein</topology>
    </subcellularLocation>
</comment>
<feature type="transmembrane region" description="Helical" evidence="6">
    <location>
        <begin position="13"/>
        <end position="31"/>
    </location>
</feature>
<comment type="caution">
    <text evidence="8">The sequence shown here is derived from an EMBL/GenBank/DDBJ whole genome shotgun (WGS) entry which is preliminary data.</text>
</comment>
<evidence type="ECO:0000313" key="9">
    <source>
        <dbReference type="Proteomes" id="UP001197247"/>
    </source>
</evidence>
<evidence type="ECO:0000256" key="5">
    <source>
        <dbReference type="ARBA" id="ARBA00023136"/>
    </source>
</evidence>
<protein>
    <submittedName>
        <fullName evidence="8">Type II secretion system F family protein</fullName>
    </submittedName>
</protein>